<gene>
    <name evidence="1" type="ORF">Mal64_12880</name>
</gene>
<protein>
    <submittedName>
        <fullName evidence="1">Uncharacterized protein</fullName>
    </submittedName>
</protein>
<dbReference type="EMBL" id="SJPQ01000001">
    <property type="protein sequence ID" value="TWT90890.1"/>
    <property type="molecule type" value="Genomic_DNA"/>
</dbReference>
<keyword evidence="2" id="KW-1185">Reference proteome</keyword>
<comment type="caution">
    <text evidence="1">The sequence shown here is derived from an EMBL/GenBank/DDBJ whole genome shotgun (WGS) entry which is preliminary data.</text>
</comment>
<dbReference type="RefSeq" id="WP_146398172.1">
    <property type="nucleotide sequence ID" value="NZ_SJPQ01000001.1"/>
</dbReference>
<dbReference type="Proteomes" id="UP000315440">
    <property type="component" value="Unassembled WGS sequence"/>
</dbReference>
<dbReference type="SUPFAM" id="SSF48452">
    <property type="entry name" value="TPR-like"/>
    <property type="match status" value="1"/>
</dbReference>
<dbReference type="SUPFAM" id="SSF48371">
    <property type="entry name" value="ARM repeat"/>
    <property type="match status" value="1"/>
</dbReference>
<dbReference type="InterPro" id="IPR011990">
    <property type="entry name" value="TPR-like_helical_dom_sf"/>
</dbReference>
<name>A0A5C5ZUK9_9BACT</name>
<dbReference type="OrthoDB" id="228255at2"/>
<dbReference type="AlphaFoldDB" id="A0A5C5ZUK9"/>
<dbReference type="Gene3D" id="1.25.40.10">
    <property type="entry name" value="Tetratricopeptide repeat domain"/>
    <property type="match status" value="2"/>
</dbReference>
<evidence type="ECO:0000313" key="1">
    <source>
        <dbReference type="EMBL" id="TWT90890.1"/>
    </source>
</evidence>
<evidence type="ECO:0000313" key="2">
    <source>
        <dbReference type="Proteomes" id="UP000315440"/>
    </source>
</evidence>
<dbReference type="InterPro" id="IPR016024">
    <property type="entry name" value="ARM-type_fold"/>
</dbReference>
<organism evidence="1 2">
    <name type="scientific">Pseudobythopirellula maris</name>
    <dbReference type="NCBI Taxonomy" id="2527991"/>
    <lineage>
        <taxon>Bacteria</taxon>
        <taxon>Pseudomonadati</taxon>
        <taxon>Planctomycetota</taxon>
        <taxon>Planctomycetia</taxon>
        <taxon>Pirellulales</taxon>
        <taxon>Lacipirellulaceae</taxon>
        <taxon>Pseudobythopirellula</taxon>
    </lineage>
</organism>
<sequence>MRTGAVILIAILLGVAGVASPFAARAAAPEASSAPAGADAGLIAELVEELGHPRYANRQAAAMRLERMGLRAFDPLVGAAEHPDPEIAAAARRLLGKIGVRWNRLEDPPQVRTILSQYGDATPKKRTYLVAQLTTLLPESADALCRVARYDLDPRVSRDAALSLLTDRGGLRDGASEGRLIEAVRAANRRLTEDFGPSQRPAAGWIAIALASRDAPAIAAPLWGDAIAAEREVLALGDTTTNASIVQRLLWLRFDAAARAWTTSGGDAAGAEVDRALDAILEFEPDNRLPLLQVALARLADAGAWGPVDRALERHAALLDSKRGGYIAARLRLREGRTDDAERLAEAALAQPPDDDEAKLLDGVVLFDARTLIGKGLEDEGLSDWARREFASAVADWEELPANAAYAAMLLAESLADDARYAEAAEALAPLVDSLSAGDERAKRYRRLREATGGRLTLPSPEFLAGRGRYFAGLAARERGDHEAEVAALRSALEHEPADADALIALYRAAKPLADDTVPEDGATDQDEELLAETRKLIREMMREFEEAIEQNPNNATPYNQWAWLVANTEGDYDKAVRYSRHSLRLSPGDAGYLDTLARCLYAAGDLEAAIVAQSRAIAKEPHLGVMQRQLEFFQNQRDGR</sequence>
<dbReference type="Gene3D" id="1.25.10.10">
    <property type="entry name" value="Leucine-rich Repeat Variant"/>
    <property type="match status" value="1"/>
</dbReference>
<accession>A0A5C5ZUK9</accession>
<dbReference type="InterPro" id="IPR011989">
    <property type="entry name" value="ARM-like"/>
</dbReference>
<proteinExistence type="predicted"/>
<reference evidence="1 2" key="1">
    <citation type="submission" date="2019-02" db="EMBL/GenBank/DDBJ databases">
        <title>Deep-cultivation of Planctomycetes and their phenomic and genomic characterization uncovers novel biology.</title>
        <authorList>
            <person name="Wiegand S."/>
            <person name="Jogler M."/>
            <person name="Boedeker C."/>
            <person name="Pinto D."/>
            <person name="Vollmers J."/>
            <person name="Rivas-Marin E."/>
            <person name="Kohn T."/>
            <person name="Peeters S.H."/>
            <person name="Heuer A."/>
            <person name="Rast P."/>
            <person name="Oberbeckmann S."/>
            <person name="Bunk B."/>
            <person name="Jeske O."/>
            <person name="Meyerdierks A."/>
            <person name="Storesund J.E."/>
            <person name="Kallscheuer N."/>
            <person name="Luecker S."/>
            <person name="Lage O.M."/>
            <person name="Pohl T."/>
            <person name="Merkel B.J."/>
            <person name="Hornburger P."/>
            <person name="Mueller R.-W."/>
            <person name="Bruemmer F."/>
            <person name="Labrenz M."/>
            <person name="Spormann A.M."/>
            <person name="Op Den Camp H."/>
            <person name="Overmann J."/>
            <person name="Amann R."/>
            <person name="Jetten M.S.M."/>
            <person name="Mascher T."/>
            <person name="Medema M.H."/>
            <person name="Devos D.P."/>
            <person name="Kaster A.-K."/>
            <person name="Ovreas L."/>
            <person name="Rohde M."/>
            <person name="Galperin M.Y."/>
            <person name="Jogler C."/>
        </authorList>
    </citation>
    <scope>NUCLEOTIDE SEQUENCE [LARGE SCALE GENOMIC DNA]</scope>
    <source>
        <strain evidence="1 2">Mal64</strain>
    </source>
</reference>